<dbReference type="SUPFAM" id="SSF81383">
    <property type="entry name" value="F-box domain"/>
    <property type="match status" value="1"/>
</dbReference>
<protein>
    <submittedName>
        <fullName evidence="2">F-box domain-containing protein</fullName>
    </submittedName>
</protein>
<sequence length="428" mass="50637">MYNSLEILPNECIYNIIYKLHPYYTISLSQTCKRLHPIVNDTHYKNYITNVYMNNKKLQDLSYHNLMLLILYINPIKESIRFYDKNIKDLFYRALDSKSPTEDLISIIDNYQEKLLYEGKINSFITSACHIVGKTRSLNYNITKNIIKYNRNDISNHYWNINCEEKIIQMLKSGTSICEYMGYLERGGRLQPLLPYIANQDKDVGKYVMETFDIKSLYYYNPEILDIPCLDEMKMGYEWGMNKDTRLEDVNKIKSLSLALAGYLLGSLNNKSIERKDKLWNINMLSGRKDDPDVINMRMGFHVKINWVSIQKDRRGSKIYSILDEDEILEYRNKYIESWDNLGISSSYSHDIFGFNMTYENYDKLCKVMYKENKDKNKIEKELKHSRINEDGCYGGRKNRMDIKLIIVKNITEVNLNCIIDSIKYLTN</sequence>
<dbReference type="Proteomes" id="UP000236316">
    <property type="component" value="Segment"/>
</dbReference>
<proteinExistence type="predicted"/>
<evidence type="ECO:0000259" key="1">
    <source>
        <dbReference type="PROSITE" id="PS50181"/>
    </source>
</evidence>
<reference evidence="2" key="1">
    <citation type="submission" date="2017-08" db="EMBL/GenBank/DDBJ databases">
        <authorList>
            <consortium name="Urmite Genomes"/>
        </authorList>
    </citation>
    <scope>NUCLEOTIDE SEQUENCE [LARGE SCALE GENOMIC DNA]</scope>
    <source>
        <strain evidence="2">IHUMI-LCC2</strain>
    </source>
</reference>
<dbReference type="GeneID" id="35382189"/>
<accession>A0A2I2L454</accession>
<name>A0A2I2L454_9VIRU</name>
<dbReference type="InterPro" id="IPR036047">
    <property type="entry name" value="F-box-like_dom_sf"/>
</dbReference>
<feature type="domain" description="F-box" evidence="1">
    <location>
        <begin position="2"/>
        <end position="47"/>
    </location>
</feature>
<dbReference type="Pfam" id="PF00646">
    <property type="entry name" value="F-box"/>
    <property type="match status" value="1"/>
</dbReference>
<dbReference type="PROSITE" id="PS50181">
    <property type="entry name" value="FBOX"/>
    <property type="match status" value="1"/>
</dbReference>
<evidence type="ECO:0000313" key="3">
    <source>
        <dbReference type="Proteomes" id="UP000236316"/>
    </source>
</evidence>
<keyword evidence="3" id="KW-1185">Reference proteome</keyword>
<dbReference type="EMBL" id="LT906555">
    <property type="protein sequence ID" value="SNW62308.1"/>
    <property type="molecule type" value="Genomic_DNA"/>
</dbReference>
<dbReference type="CDD" id="cd09917">
    <property type="entry name" value="F-box_SF"/>
    <property type="match status" value="1"/>
</dbReference>
<organism evidence="2">
    <name type="scientific">Orpheovirus IHUMI-LCC2</name>
    <dbReference type="NCBI Taxonomy" id="2023057"/>
    <lineage>
        <taxon>Viruses</taxon>
        <taxon>Varidnaviria</taxon>
        <taxon>Bamfordvirae</taxon>
        <taxon>Nucleocytoviricota</taxon>
        <taxon>Megaviricetes</taxon>
        <taxon>Pimascovirales</taxon>
        <taxon>Ocovirineae</taxon>
        <taxon>Orpheoviridae</taxon>
        <taxon>Alphaorpheovirus</taxon>
        <taxon>Alphaorpheovirus massiliense</taxon>
    </lineage>
</organism>
<dbReference type="KEGG" id="vg:35382189"/>
<gene>
    <name evidence="2" type="ORF">ORPV_404</name>
</gene>
<evidence type="ECO:0000313" key="2">
    <source>
        <dbReference type="EMBL" id="SNW62308.1"/>
    </source>
</evidence>
<dbReference type="InterPro" id="IPR001810">
    <property type="entry name" value="F-box_dom"/>
</dbReference>
<dbReference type="RefSeq" id="YP_009448610.1">
    <property type="nucleotide sequence ID" value="NC_036594.1"/>
</dbReference>